<organism evidence="3 4">
    <name type="scientific">Chrysochromulina tobinii</name>
    <dbReference type="NCBI Taxonomy" id="1460289"/>
    <lineage>
        <taxon>Eukaryota</taxon>
        <taxon>Haptista</taxon>
        <taxon>Haptophyta</taxon>
        <taxon>Prymnesiophyceae</taxon>
        <taxon>Prymnesiales</taxon>
        <taxon>Chrysochromulinaceae</taxon>
        <taxon>Chrysochromulina</taxon>
    </lineage>
</organism>
<dbReference type="SMART" id="SM00220">
    <property type="entry name" value="S_TKc"/>
    <property type="match status" value="1"/>
</dbReference>
<comment type="caution">
    <text evidence="3">The sequence shown here is derived from an EMBL/GenBank/DDBJ whole genome shotgun (WGS) entry which is preliminary data.</text>
</comment>
<feature type="non-terminal residue" evidence="3">
    <location>
        <position position="1"/>
    </location>
</feature>
<accession>A0A0M0KAT1</accession>
<proteinExistence type="predicted"/>
<evidence type="ECO:0000313" key="4">
    <source>
        <dbReference type="Proteomes" id="UP000037460"/>
    </source>
</evidence>
<dbReference type="Proteomes" id="UP000037460">
    <property type="component" value="Unassembled WGS sequence"/>
</dbReference>
<evidence type="ECO:0000259" key="2">
    <source>
        <dbReference type="PROSITE" id="PS50011"/>
    </source>
</evidence>
<dbReference type="InterPro" id="IPR051681">
    <property type="entry name" value="Ser/Thr_Kinases-Pseudokinases"/>
</dbReference>
<dbReference type="PANTHER" id="PTHR44329:SF289">
    <property type="entry name" value="SERINE_THREONINE-PROTEIN KINASE VIK"/>
    <property type="match status" value="1"/>
</dbReference>
<dbReference type="InterPro" id="IPR008271">
    <property type="entry name" value="Ser/Thr_kinase_AS"/>
</dbReference>
<dbReference type="PANTHER" id="PTHR44329">
    <property type="entry name" value="SERINE/THREONINE-PROTEIN KINASE TNNI3K-RELATED"/>
    <property type="match status" value="1"/>
</dbReference>
<dbReference type="Pfam" id="PF00069">
    <property type="entry name" value="Pkinase"/>
    <property type="match status" value="1"/>
</dbReference>
<dbReference type="GO" id="GO:0004674">
    <property type="term" value="F:protein serine/threonine kinase activity"/>
    <property type="evidence" value="ECO:0007669"/>
    <property type="project" value="TreeGrafter"/>
</dbReference>
<dbReference type="InterPro" id="IPR000719">
    <property type="entry name" value="Prot_kinase_dom"/>
</dbReference>
<gene>
    <name evidence="3" type="ORF">Ctob_015978</name>
</gene>
<dbReference type="PROSITE" id="PS00108">
    <property type="entry name" value="PROTEIN_KINASE_ST"/>
    <property type="match status" value="1"/>
</dbReference>
<dbReference type="OrthoDB" id="4062651at2759"/>
<reference evidence="4" key="1">
    <citation type="journal article" date="2015" name="PLoS Genet.">
        <title>Genome Sequence and Transcriptome Analyses of Chrysochromulina tobin: Metabolic Tools for Enhanced Algal Fitness in the Prominent Order Prymnesiales (Haptophyceae).</title>
        <authorList>
            <person name="Hovde B.T."/>
            <person name="Deodato C.R."/>
            <person name="Hunsperger H.M."/>
            <person name="Ryken S.A."/>
            <person name="Yost W."/>
            <person name="Jha R.K."/>
            <person name="Patterson J."/>
            <person name="Monnat R.J. Jr."/>
            <person name="Barlow S.B."/>
            <person name="Starkenburg S.R."/>
            <person name="Cattolico R.A."/>
        </authorList>
    </citation>
    <scope>NUCLEOTIDE SEQUENCE</scope>
    <source>
        <strain evidence="4">CCMP291</strain>
    </source>
</reference>
<sequence>VLELLEISLSELLHQSSGYAEHRTWRNSLLSIASDVAKGVAYLHFNNLLHRDLKPGNVLLADSWVAKVADFGSSAKGKPGSAAEGEGIHGTPPYMAPEVARGEAHSAALDVWSFGCLIVHMATLRPPYYGLKCKTAMDIVRVVRRGEVSPVQVLIDDAERRKYKCPASILALAKQCCQRDPKQRPDMPAIAGAIASPGIQNSILKGTRDMRPLVRLVRGGPRAAVASGGTIDASNITYEGRCECPSGAGAAACARFAPLHPRVQCVQVEVSQPFQAELRGGEHELFVGAWRSRPGAWRIAGLAVGRRLKHGLCRLV</sequence>
<dbReference type="InterPro" id="IPR011009">
    <property type="entry name" value="Kinase-like_dom_sf"/>
</dbReference>
<dbReference type="SUPFAM" id="SSF56112">
    <property type="entry name" value="Protein kinase-like (PK-like)"/>
    <property type="match status" value="1"/>
</dbReference>
<name>A0A0M0KAT1_9EUKA</name>
<dbReference type="PROSITE" id="PS50011">
    <property type="entry name" value="PROTEIN_KINASE_DOM"/>
    <property type="match status" value="1"/>
</dbReference>
<feature type="domain" description="Protein kinase" evidence="2">
    <location>
        <begin position="1"/>
        <end position="199"/>
    </location>
</feature>
<dbReference type="EMBL" id="JWZX01000841">
    <property type="protein sequence ID" value="KOO35508.1"/>
    <property type="molecule type" value="Genomic_DNA"/>
</dbReference>
<dbReference type="AlphaFoldDB" id="A0A0M0KAT1"/>
<feature type="region of interest" description="Disordered" evidence="1">
    <location>
        <begin position="73"/>
        <end position="96"/>
    </location>
</feature>
<keyword evidence="4" id="KW-1185">Reference proteome</keyword>
<evidence type="ECO:0000256" key="1">
    <source>
        <dbReference type="SAM" id="MobiDB-lite"/>
    </source>
</evidence>
<dbReference type="Gene3D" id="1.10.510.10">
    <property type="entry name" value="Transferase(Phosphotransferase) domain 1"/>
    <property type="match status" value="1"/>
</dbReference>
<dbReference type="GO" id="GO:0005524">
    <property type="term" value="F:ATP binding"/>
    <property type="evidence" value="ECO:0007669"/>
    <property type="project" value="InterPro"/>
</dbReference>
<evidence type="ECO:0000313" key="3">
    <source>
        <dbReference type="EMBL" id="KOO35508.1"/>
    </source>
</evidence>
<protein>
    <recommendedName>
        <fullName evidence="2">Protein kinase domain-containing protein</fullName>
    </recommendedName>
</protein>